<name>A0AA45W858_9RHOB</name>
<evidence type="ECO:0000313" key="1">
    <source>
        <dbReference type="EMBL" id="SIT14516.1"/>
    </source>
</evidence>
<proteinExistence type="predicted"/>
<accession>A0AA45W858</accession>
<evidence type="ECO:0000313" key="2">
    <source>
        <dbReference type="Proteomes" id="UP000186216"/>
    </source>
</evidence>
<organism evidence="1 2">
    <name type="scientific">Paracoccus saliphilus</name>
    <dbReference type="NCBI Taxonomy" id="405559"/>
    <lineage>
        <taxon>Bacteria</taxon>
        <taxon>Pseudomonadati</taxon>
        <taxon>Pseudomonadota</taxon>
        <taxon>Alphaproteobacteria</taxon>
        <taxon>Rhodobacterales</taxon>
        <taxon>Paracoccaceae</taxon>
        <taxon>Paracoccus</taxon>
    </lineage>
</organism>
<dbReference type="AlphaFoldDB" id="A0AA45W858"/>
<protein>
    <submittedName>
        <fullName evidence="1">Uncharacterized protein</fullName>
    </submittedName>
</protein>
<dbReference type="Proteomes" id="UP000186216">
    <property type="component" value="Unassembled WGS sequence"/>
</dbReference>
<dbReference type="EMBL" id="FTOU01000024">
    <property type="protein sequence ID" value="SIT14516.1"/>
    <property type="molecule type" value="Genomic_DNA"/>
</dbReference>
<comment type="caution">
    <text evidence="1">The sequence shown here is derived from an EMBL/GenBank/DDBJ whole genome shotgun (WGS) entry which is preliminary data.</text>
</comment>
<gene>
    <name evidence="1" type="ORF">SAMN05421772_12439</name>
</gene>
<dbReference type="AntiFam" id="ANF00095">
    <property type="entry name" value="Shadow ORF (opposite ABC transporters)"/>
</dbReference>
<reference evidence="1 2" key="1">
    <citation type="submission" date="2017-01" db="EMBL/GenBank/DDBJ databases">
        <authorList>
            <person name="Varghese N."/>
            <person name="Submissions S."/>
        </authorList>
    </citation>
    <scope>NUCLEOTIDE SEQUENCE [LARGE SCALE GENOMIC DNA]</scope>
    <source>
        <strain evidence="1 2">DSM 18447</strain>
    </source>
</reference>
<sequence length="78" mass="9506">MLHDPALVHDEHTVAKRFHYAEFLVDEQARKAKAFPQLLQKCQYLRLHGYVQRRDWLVGDNHRWAFYKYSRYRDTLAS</sequence>